<feature type="domain" description="Signal transduction histidine kinase subgroup 3 dimerisation and phosphoacceptor" evidence="12">
    <location>
        <begin position="786"/>
        <end position="846"/>
    </location>
</feature>
<keyword evidence="7" id="KW-0067">ATP-binding</keyword>
<keyword evidence="14" id="KW-1185">Reference proteome</keyword>
<comment type="caution">
    <text evidence="13">The sequence shown here is derived from an EMBL/GenBank/DDBJ whole genome shotgun (WGS) entry which is preliminary data.</text>
</comment>
<evidence type="ECO:0000256" key="5">
    <source>
        <dbReference type="ARBA" id="ARBA00022741"/>
    </source>
</evidence>
<keyword evidence="4" id="KW-0808">Transferase</keyword>
<dbReference type="Pfam" id="PF02518">
    <property type="entry name" value="HATPase_c"/>
    <property type="match status" value="1"/>
</dbReference>
<evidence type="ECO:0000256" key="3">
    <source>
        <dbReference type="ARBA" id="ARBA00022553"/>
    </source>
</evidence>
<keyword evidence="5" id="KW-0547">Nucleotide-binding</keyword>
<dbReference type="InterPro" id="IPR015943">
    <property type="entry name" value="WD40/YVTN_repeat-like_dom_sf"/>
</dbReference>
<keyword evidence="8" id="KW-0902">Two-component regulatory system</keyword>
<keyword evidence="9" id="KW-1133">Transmembrane helix</keyword>
<dbReference type="InterPro" id="IPR003594">
    <property type="entry name" value="HATPase_dom"/>
</dbReference>
<evidence type="ECO:0000256" key="4">
    <source>
        <dbReference type="ARBA" id="ARBA00022679"/>
    </source>
</evidence>
<protein>
    <recommendedName>
        <fullName evidence="2">histidine kinase</fullName>
        <ecNumber evidence="2">2.7.13.3</ecNumber>
    </recommendedName>
</protein>
<evidence type="ECO:0000256" key="6">
    <source>
        <dbReference type="ARBA" id="ARBA00022777"/>
    </source>
</evidence>
<keyword evidence="6 13" id="KW-0418">Kinase</keyword>
<proteinExistence type="predicted"/>
<dbReference type="Gene3D" id="3.30.565.10">
    <property type="entry name" value="Histidine kinase-like ATPase, C-terminal domain"/>
    <property type="match status" value="1"/>
</dbReference>
<dbReference type="InterPro" id="IPR013783">
    <property type="entry name" value="Ig-like_fold"/>
</dbReference>
<organism evidence="13 14">
    <name type="scientific">Runella defluvii</name>
    <dbReference type="NCBI Taxonomy" id="370973"/>
    <lineage>
        <taxon>Bacteria</taxon>
        <taxon>Pseudomonadati</taxon>
        <taxon>Bacteroidota</taxon>
        <taxon>Cytophagia</taxon>
        <taxon>Cytophagales</taxon>
        <taxon>Spirosomataceae</taxon>
        <taxon>Runella</taxon>
    </lineage>
</organism>
<dbReference type="InterPro" id="IPR011123">
    <property type="entry name" value="Y_Y_Y"/>
</dbReference>
<keyword evidence="3" id="KW-0597">Phosphoprotein</keyword>
<dbReference type="InterPro" id="IPR011712">
    <property type="entry name" value="Sig_transdc_His_kin_sub3_dim/P"/>
</dbReference>
<evidence type="ECO:0000313" key="14">
    <source>
        <dbReference type="Proteomes" id="UP000541352"/>
    </source>
</evidence>
<evidence type="ECO:0000256" key="8">
    <source>
        <dbReference type="ARBA" id="ARBA00023012"/>
    </source>
</evidence>
<evidence type="ECO:0000256" key="9">
    <source>
        <dbReference type="SAM" id="Phobius"/>
    </source>
</evidence>
<reference evidence="13 14" key="1">
    <citation type="submission" date="2020-08" db="EMBL/GenBank/DDBJ databases">
        <title>Genomic Encyclopedia of Type Strains, Phase IV (KMG-IV): sequencing the most valuable type-strain genomes for metagenomic binning, comparative biology and taxonomic classification.</title>
        <authorList>
            <person name="Goeker M."/>
        </authorList>
    </citation>
    <scope>NUCLEOTIDE SEQUENCE [LARGE SCALE GENOMIC DNA]</scope>
    <source>
        <strain evidence="13 14">DSM 17976</strain>
    </source>
</reference>
<feature type="domain" description="Two component regulator three Y" evidence="11">
    <location>
        <begin position="672"/>
        <end position="735"/>
    </location>
</feature>
<dbReference type="SUPFAM" id="SSF63829">
    <property type="entry name" value="Calcium-dependent phosphotriesterase"/>
    <property type="match status" value="2"/>
</dbReference>
<keyword evidence="9" id="KW-0812">Transmembrane</keyword>
<feature type="transmembrane region" description="Helical" evidence="9">
    <location>
        <begin position="738"/>
        <end position="760"/>
    </location>
</feature>
<dbReference type="GO" id="GO:0046983">
    <property type="term" value="F:protein dimerization activity"/>
    <property type="evidence" value="ECO:0007669"/>
    <property type="project" value="InterPro"/>
</dbReference>
<dbReference type="InterPro" id="IPR036890">
    <property type="entry name" value="HATPase_C_sf"/>
</dbReference>
<dbReference type="Pfam" id="PF07495">
    <property type="entry name" value="Y_Y_Y"/>
    <property type="match status" value="1"/>
</dbReference>
<dbReference type="EMBL" id="JACIBY010000008">
    <property type="protein sequence ID" value="MBB3839729.1"/>
    <property type="molecule type" value="Genomic_DNA"/>
</dbReference>
<dbReference type="PANTHER" id="PTHR24421:SF10">
    <property type="entry name" value="NITRATE_NITRITE SENSOR PROTEIN NARQ"/>
    <property type="match status" value="1"/>
</dbReference>
<feature type="domain" description="Histidine kinase/HSP90-like ATPase" evidence="10">
    <location>
        <begin position="888"/>
        <end position="978"/>
    </location>
</feature>
<gene>
    <name evidence="13" type="ORF">FHS57_003740</name>
</gene>
<dbReference type="InterPro" id="IPR050482">
    <property type="entry name" value="Sensor_HK_TwoCompSys"/>
</dbReference>
<evidence type="ECO:0000259" key="11">
    <source>
        <dbReference type="Pfam" id="PF07495"/>
    </source>
</evidence>
<dbReference type="CDD" id="cd16917">
    <property type="entry name" value="HATPase_UhpB-NarQ-NarX-like"/>
    <property type="match status" value="1"/>
</dbReference>
<dbReference type="AlphaFoldDB" id="A0A7W6ERH6"/>
<dbReference type="GO" id="GO:0016020">
    <property type="term" value="C:membrane"/>
    <property type="evidence" value="ECO:0007669"/>
    <property type="project" value="InterPro"/>
</dbReference>
<dbReference type="Gene3D" id="2.60.40.10">
    <property type="entry name" value="Immunoglobulins"/>
    <property type="match status" value="1"/>
</dbReference>
<evidence type="ECO:0000313" key="13">
    <source>
        <dbReference type="EMBL" id="MBB3839729.1"/>
    </source>
</evidence>
<evidence type="ECO:0000259" key="12">
    <source>
        <dbReference type="Pfam" id="PF07730"/>
    </source>
</evidence>
<dbReference type="Gene3D" id="2.130.10.10">
    <property type="entry name" value="YVTN repeat-like/Quinoprotein amine dehydrogenase"/>
    <property type="match status" value="2"/>
</dbReference>
<evidence type="ECO:0000256" key="7">
    <source>
        <dbReference type="ARBA" id="ARBA00022840"/>
    </source>
</evidence>
<comment type="catalytic activity">
    <reaction evidence="1">
        <text>ATP + protein L-histidine = ADP + protein N-phospho-L-histidine.</text>
        <dbReference type="EC" id="2.7.13.3"/>
    </reaction>
</comment>
<dbReference type="GO" id="GO:0000155">
    <property type="term" value="F:phosphorelay sensor kinase activity"/>
    <property type="evidence" value="ECO:0007669"/>
    <property type="project" value="InterPro"/>
</dbReference>
<accession>A0A7W6ERH6</accession>
<dbReference type="PANTHER" id="PTHR24421">
    <property type="entry name" value="NITRATE/NITRITE SENSOR PROTEIN NARX-RELATED"/>
    <property type="match status" value="1"/>
</dbReference>
<evidence type="ECO:0000256" key="1">
    <source>
        <dbReference type="ARBA" id="ARBA00000085"/>
    </source>
</evidence>
<dbReference type="SUPFAM" id="SSF55874">
    <property type="entry name" value="ATPase domain of HSP90 chaperone/DNA topoisomerase II/histidine kinase"/>
    <property type="match status" value="1"/>
</dbReference>
<dbReference type="GO" id="GO:0005524">
    <property type="term" value="F:ATP binding"/>
    <property type="evidence" value="ECO:0007669"/>
    <property type="project" value="UniProtKB-KW"/>
</dbReference>
<dbReference type="Gene3D" id="1.20.5.1930">
    <property type="match status" value="1"/>
</dbReference>
<dbReference type="Pfam" id="PF07730">
    <property type="entry name" value="HisKA_3"/>
    <property type="match status" value="1"/>
</dbReference>
<sequence>MRSLFVHLWRSFLVLIGLGVSFGWAQKKYLVSILDADKEYISGSIFCLHKDKKGFVWMGTPGGLCRFDGTQMHFVRDSAIRAVDLVRTIVEDPNSNFWLGVNRIPSFFERYSTVAYFIRKTERFVHLKEKTKEGWRPMKGQPLGLLGTRLWCISPSNQQLFYFDVATRRKTVVLTQVPFFEDNNFYDHQSMFDGKRYLWIHLLEGILRFDTQTLESCYIFSKHPLNKLGNPTFFSHFKLTEEGIYAATKDFSGRLISNDLRTVKPTTKTQEFFAPHHSVLALPKAVYPYYPHYKTFGDGVQWLWNFNYGYKLNPLIPKFQKVTASTHEVPMKLSNRGFLVLNDSLLRVNLDDYQVLLYNKKTDGLFAPNPNDKLNNTGGRTFRSADGNVWIMAKNGLRVYDSLRKTIRTFVNPDTLQNESKFANTVRDVFETTPTTLVLNTESGMFVFHRKNLTFQRIPFFGTNGRVCLHDKEGRFYVGFNGKLHIGYLQDTVWRATTAPITGAIFRNGYDDVAHNQVLGASATGLFVISKTTWKVTKWTAKEGLASEYVYDVLTDKKGHFWVSSTRGVSRIDPYRSKVENFKLTDGLQSNDFNSRTAYLAPDGEMFFGGSQGFNRFYPEDITKNTYVSQPYLTQLTVKEAPYKLPMVISEATSITLPPDSNSFAIQYSVIDYVSEGVNSYQFRLLGSDSTWVNANKQTIARFIQVPAGKYVFELKAANSDGVWNPIPTRLKIEIRPYFWQTQWFKALLFLGMVIGLYFFDKYRVRQLLAQQRKEIKLMVQTQEIERNRFAKEVHDGIGANLTALRIMVGLLGNVDSAMLKAKLENVLETTFDDLRGLINDMSPRSLKTKGLVGVLRERATLINQTQKVYVIVNVSRKFPKHLAEEYEVNLYRIAQELLQNTLKHASATEATFYLDYIGKCLILSYNDNGVGFDVAQAKHKNGNGLSNLQARTQLLHGTMETHSALEQGMEVTIKIPYDFTLE</sequence>
<evidence type="ECO:0000256" key="2">
    <source>
        <dbReference type="ARBA" id="ARBA00012438"/>
    </source>
</evidence>
<dbReference type="EC" id="2.7.13.3" evidence="2"/>
<evidence type="ECO:0000259" key="10">
    <source>
        <dbReference type="Pfam" id="PF02518"/>
    </source>
</evidence>
<dbReference type="RefSeq" id="WP_183976258.1">
    <property type="nucleotide sequence ID" value="NZ_JACIBY010000008.1"/>
</dbReference>
<dbReference type="Proteomes" id="UP000541352">
    <property type="component" value="Unassembled WGS sequence"/>
</dbReference>
<name>A0A7W6ERH6_9BACT</name>
<keyword evidence="9" id="KW-0472">Membrane</keyword>